<dbReference type="Pfam" id="PF08482">
    <property type="entry name" value="HrpB_C"/>
    <property type="match status" value="1"/>
</dbReference>
<reference evidence="8" key="1">
    <citation type="submission" date="2016-12" db="EMBL/GenBank/DDBJ databases">
        <authorList>
            <person name="Meng X."/>
        </authorList>
    </citation>
    <scope>NUCLEOTIDE SEQUENCE [LARGE SCALE GENOMIC DNA]</scope>
    <source>
        <strain evidence="8">DSM 19116</strain>
    </source>
</reference>
<dbReference type="Gene3D" id="3.40.50.300">
    <property type="entry name" value="P-loop containing nucleotide triphosphate hydrolases"/>
    <property type="match status" value="2"/>
</dbReference>
<dbReference type="GO" id="GO:0004386">
    <property type="term" value="F:helicase activity"/>
    <property type="evidence" value="ECO:0007669"/>
    <property type="project" value="UniProtKB-KW"/>
</dbReference>
<dbReference type="GO" id="GO:0016787">
    <property type="term" value="F:hydrolase activity"/>
    <property type="evidence" value="ECO:0007669"/>
    <property type="project" value="UniProtKB-KW"/>
</dbReference>
<dbReference type="InterPro" id="IPR010225">
    <property type="entry name" value="HrpB"/>
</dbReference>
<feature type="domain" description="Helicase C-terminal" evidence="6">
    <location>
        <begin position="208"/>
        <end position="378"/>
    </location>
</feature>
<dbReference type="Pfam" id="PF00271">
    <property type="entry name" value="Helicase_C"/>
    <property type="match status" value="1"/>
</dbReference>
<dbReference type="PANTHER" id="PTHR43519:SF1">
    <property type="entry name" value="ATP-DEPENDENT RNA HELICASE HRPB"/>
    <property type="match status" value="1"/>
</dbReference>
<proteinExistence type="predicted"/>
<dbReference type="Proteomes" id="UP000185628">
    <property type="component" value="Unassembled WGS sequence"/>
</dbReference>
<dbReference type="PROSITE" id="PS51192">
    <property type="entry name" value="HELICASE_ATP_BIND_1"/>
    <property type="match status" value="1"/>
</dbReference>
<keyword evidence="3 7" id="KW-0347">Helicase</keyword>
<dbReference type="InterPro" id="IPR002464">
    <property type="entry name" value="DNA/RNA_helicase_DEAH_CS"/>
</dbReference>
<dbReference type="EMBL" id="MQVR01000010">
    <property type="protein sequence ID" value="OKL54638.1"/>
    <property type="molecule type" value="Genomic_DNA"/>
</dbReference>
<evidence type="ECO:0000256" key="2">
    <source>
        <dbReference type="ARBA" id="ARBA00022801"/>
    </source>
</evidence>
<dbReference type="GO" id="GO:0003676">
    <property type="term" value="F:nucleic acid binding"/>
    <property type="evidence" value="ECO:0007669"/>
    <property type="project" value="InterPro"/>
</dbReference>
<name>A0A1Q5Q477_9ACTO</name>
<protein>
    <submittedName>
        <fullName evidence="7">ATP-dependent helicase HrpB</fullName>
    </submittedName>
</protein>
<dbReference type="SUPFAM" id="SSF52540">
    <property type="entry name" value="P-loop containing nucleoside triphosphate hydrolases"/>
    <property type="match status" value="1"/>
</dbReference>
<evidence type="ECO:0000259" key="6">
    <source>
        <dbReference type="PROSITE" id="PS51194"/>
    </source>
</evidence>
<dbReference type="SMART" id="SM00487">
    <property type="entry name" value="DEXDc"/>
    <property type="match status" value="1"/>
</dbReference>
<dbReference type="InterPro" id="IPR011545">
    <property type="entry name" value="DEAD/DEAH_box_helicase_dom"/>
</dbReference>
<dbReference type="RefSeq" id="WP_073715880.1">
    <property type="nucleotide sequence ID" value="NZ_MQVR01000010.1"/>
</dbReference>
<evidence type="ECO:0000256" key="4">
    <source>
        <dbReference type="ARBA" id="ARBA00022840"/>
    </source>
</evidence>
<dbReference type="Pfam" id="PF00270">
    <property type="entry name" value="DEAD"/>
    <property type="match status" value="1"/>
</dbReference>
<dbReference type="SMART" id="SM00490">
    <property type="entry name" value="HELICc"/>
    <property type="match status" value="1"/>
</dbReference>
<gene>
    <name evidence="7" type="ORF">BSZ39_02825</name>
</gene>
<dbReference type="PROSITE" id="PS00690">
    <property type="entry name" value="DEAH_ATP_HELICASE"/>
    <property type="match status" value="1"/>
</dbReference>
<dbReference type="AlphaFoldDB" id="A0A1Q5Q477"/>
<evidence type="ECO:0000259" key="5">
    <source>
        <dbReference type="PROSITE" id="PS51192"/>
    </source>
</evidence>
<dbReference type="InterPro" id="IPR001650">
    <property type="entry name" value="Helicase_C-like"/>
</dbReference>
<dbReference type="OrthoDB" id="9805617at2"/>
<comment type="caution">
    <text evidence="7">The sequence shown here is derived from an EMBL/GenBank/DDBJ whole genome shotgun (WGS) entry which is preliminary data.</text>
</comment>
<organism evidence="7 8">
    <name type="scientific">Bowdeniella nasicola</name>
    <dbReference type="NCBI Taxonomy" id="208480"/>
    <lineage>
        <taxon>Bacteria</taxon>
        <taxon>Bacillati</taxon>
        <taxon>Actinomycetota</taxon>
        <taxon>Actinomycetes</taxon>
        <taxon>Actinomycetales</taxon>
        <taxon>Actinomycetaceae</taxon>
        <taxon>Bowdeniella</taxon>
    </lineage>
</organism>
<keyword evidence="1" id="KW-0547">Nucleotide-binding</keyword>
<dbReference type="CDD" id="cd18791">
    <property type="entry name" value="SF2_C_RHA"/>
    <property type="match status" value="1"/>
</dbReference>
<dbReference type="PROSITE" id="PS51194">
    <property type="entry name" value="HELICASE_CTER"/>
    <property type="match status" value="1"/>
</dbReference>
<evidence type="ECO:0000256" key="3">
    <source>
        <dbReference type="ARBA" id="ARBA00022806"/>
    </source>
</evidence>
<evidence type="ECO:0000256" key="1">
    <source>
        <dbReference type="ARBA" id="ARBA00022741"/>
    </source>
</evidence>
<dbReference type="GO" id="GO:0005524">
    <property type="term" value="F:ATP binding"/>
    <property type="evidence" value="ECO:0007669"/>
    <property type="project" value="UniProtKB-KW"/>
</dbReference>
<feature type="domain" description="Helicase ATP-binding" evidence="5">
    <location>
        <begin position="19"/>
        <end position="160"/>
    </location>
</feature>
<dbReference type="Gene3D" id="1.20.120.1080">
    <property type="match status" value="1"/>
</dbReference>
<keyword evidence="2" id="KW-0378">Hydrolase</keyword>
<keyword evidence="8" id="KW-1185">Reference proteome</keyword>
<dbReference type="PANTHER" id="PTHR43519">
    <property type="entry name" value="ATP-DEPENDENT RNA HELICASE HRPB"/>
    <property type="match status" value="1"/>
</dbReference>
<evidence type="ECO:0000313" key="8">
    <source>
        <dbReference type="Proteomes" id="UP000185628"/>
    </source>
</evidence>
<dbReference type="InterPro" id="IPR014001">
    <property type="entry name" value="Helicase_ATP-bd"/>
</dbReference>
<evidence type="ECO:0000313" key="7">
    <source>
        <dbReference type="EMBL" id="OKL54638.1"/>
    </source>
</evidence>
<keyword evidence="4" id="KW-0067">ATP-binding</keyword>
<dbReference type="InterPro" id="IPR027417">
    <property type="entry name" value="P-loop_NTPase"/>
</dbReference>
<accession>A0A1Q5Q477</accession>
<sequence>MRTWGEVLERTTLPAAELADRLPGSRRAVVTAPPGSGKTTLVPVMAALETTRRVLVAEPRRIAVRAAARHLASLLGESVGQRVGYSIRGESKRSSGTQIEFVTTGLLIQRMIHDPDLAGVGAVILDEVHERSLDTDLALAFALDIADLRDDLTLWAMSATTDAAALAALMGEGTPVHSASGRMFEVDTSFVAPPARVAALDARGMSRDFLRFLAAHTAEMISGVEAGTLLVFVPSVRDVDESVAALRGLTDAPVLPLHGSLPADSQDRAIGPHSGPRIVVTTSVAETGLTVADVVGVIDAGLSRQPRYDAARDASALVTVRASKAAMTQRAGRAGRTQAGFAHRLLAPQECAALRAADPPESATADLTDAALALAAWGDPDASNSRFLDPLPPAALTPARARLVELGAADADGKLTAVGERLADLPLDPRTGAALLALAPAIGVERAARIAAALESGRRAPGSDARLLPNPGADKRTIGRLTRALRASATSRPNRKIDNDAALALMIARAHPGFIARARSANSLRYLTASGLGAELPTDSPLIGSPWLAIAEVQRLGQTFLVRSAAPLPEDLLDYAGAHLISSSTQHEIHGTTVRATRSRRLGVIDLHTQPIAVDPEAARPLARELIAEHGIGIVDAPSPAVSSLLDRLAFLHARRGEPWPDFSAQAIATNPDLLAMCLDRLVHGKRARSEDLRADIMAALPWPEAARLDELVPERLEIPSGRSVALSYTDDSVRIAAKLQEFFGAASSPTVLDQPVVIELLAPGGQTLATTADLASFWAGPYAQVRAEMRGRYPKHPWPEDPIAATPTRLTNRALRERG</sequence>
<dbReference type="NCBIfam" id="TIGR01970">
    <property type="entry name" value="DEAH_box_HrpB"/>
    <property type="match status" value="1"/>
</dbReference>
<dbReference type="PIRSF" id="PIRSF005496">
    <property type="entry name" value="ATP_hel_hrpB"/>
    <property type="match status" value="1"/>
</dbReference>
<dbReference type="InterPro" id="IPR013689">
    <property type="entry name" value="RNA_helicase_ATP-dep_HrpB_C"/>
</dbReference>